<protein>
    <submittedName>
        <fullName evidence="2">Uncharacterized protein</fullName>
    </submittedName>
</protein>
<proteinExistence type="predicted"/>
<evidence type="ECO:0000313" key="2">
    <source>
        <dbReference type="EMBL" id="KAJ1140215.1"/>
    </source>
</evidence>
<evidence type="ECO:0000256" key="1">
    <source>
        <dbReference type="SAM" id="MobiDB-lite"/>
    </source>
</evidence>
<sequence length="150" mass="15252">MGRRCPSPDAYDLHHSPGAARPIGPSKAAGRGTLPAFQLITTQQAQQPVSGQPTRGLRPPPPCIADSRGDHQGPAAAFGSSRGAAAHLVAQEAPCSGEGPTRQQVLQSSSALDAAVRSSNLSSPGLAATSSASQERCVLSASIWSLPVPK</sequence>
<keyword evidence="3" id="KW-1185">Reference proteome</keyword>
<feature type="compositionally biased region" description="Polar residues" evidence="1">
    <location>
        <begin position="39"/>
        <end position="53"/>
    </location>
</feature>
<organism evidence="2 3">
    <name type="scientific">Pleurodeles waltl</name>
    <name type="common">Iberian ribbed newt</name>
    <dbReference type="NCBI Taxonomy" id="8319"/>
    <lineage>
        <taxon>Eukaryota</taxon>
        <taxon>Metazoa</taxon>
        <taxon>Chordata</taxon>
        <taxon>Craniata</taxon>
        <taxon>Vertebrata</taxon>
        <taxon>Euteleostomi</taxon>
        <taxon>Amphibia</taxon>
        <taxon>Batrachia</taxon>
        <taxon>Caudata</taxon>
        <taxon>Salamandroidea</taxon>
        <taxon>Salamandridae</taxon>
        <taxon>Pleurodelinae</taxon>
        <taxon>Pleurodeles</taxon>
    </lineage>
</organism>
<reference evidence="2" key="1">
    <citation type="journal article" date="2022" name="bioRxiv">
        <title>Sequencing and chromosome-scale assembly of the giantPleurodeles waltlgenome.</title>
        <authorList>
            <person name="Brown T."/>
            <person name="Elewa A."/>
            <person name="Iarovenko S."/>
            <person name="Subramanian E."/>
            <person name="Araus A.J."/>
            <person name="Petzold A."/>
            <person name="Susuki M."/>
            <person name="Suzuki K.-i.T."/>
            <person name="Hayashi T."/>
            <person name="Toyoda A."/>
            <person name="Oliveira C."/>
            <person name="Osipova E."/>
            <person name="Leigh N.D."/>
            <person name="Simon A."/>
            <person name="Yun M.H."/>
        </authorList>
    </citation>
    <scope>NUCLEOTIDE SEQUENCE</scope>
    <source>
        <strain evidence="2">20211129_DDA</strain>
        <tissue evidence="2">Liver</tissue>
    </source>
</reference>
<feature type="region of interest" description="Disordered" evidence="1">
    <location>
        <begin position="1"/>
        <end position="83"/>
    </location>
</feature>
<accession>A0AAV7QM55</accession>
<name>A0AAV7QM55_PLEWA</name>
<dbReference type="EMBL" id="JANPWB010000010">
    <property type="protein sequence ID" value="KAJ1140215.1"/>
    <property type="molecule type" value="Genomic_DNA"/>
</dbReference>
<evidence type="ECO:0000313" key="3">
    <source>
        <dbReference type="Proteomes" id="UP001066276"/>
    </source>
</evidence>
<comment type="caution">
    <text evidence="2">The sequence shown here is derived from an EMBL/GenBank/DDBJ whole genome shotgun (WGS) entry which is preliminary data.</text>
</comment>
<dbReference type="AlphaFoldDB" id="A0AAV7QM55"/>
<dbReference type="Proteomes" id="UP001066276">
    <property type="component" value="Chromosome 6"/>
</dbReference>
<gene>
    <name evidence="2" type="ORF">NDU88_006573</name>
</gene>